<dbReference type="RefSeq" id="WP_090702579.1">
    <property type="nucleotide sequence ID" value="NZ_FOSP01000040.1"/>
</dbReference>
<name>A0A1I4FPK1_9PROT</name>
<accession>A0A1I4FPK1</accession>
<organism evidence="1 2">
    <name type="scientific">Nitrosomonas aestuarii</name>
    <dbReference type="NCBI Taxonomy" id="52441"/>
    <lineage>
        <taxon>Bacteria</taxon>
        <taxon>Pseudomonadati</taxon>
        <taxon>Pseudomonadota</taxon>
        <taxon>Betaproteobacteria</taxon>
        <taxon>Nitrosomonadales</taxon>
        <taxon>Nitrosomonadaceae</taxon>
        <taxon>Nitrosomonas</taxon>
    </lineage>
</organism>
<protein>
    <submittedName>
        <fullName evidence="1">Uncharacterized protein</fullName>
    </submittedName>
</protein>
<dbReference type="Gene3D" id="3.40.430.10">
    <property type="entry name" value="Dihydrofolate Reductase, subunit A"/>
    <property type="match status" value="1"/>
</dbReference>
<dbReference type="EMBL" id="FOSP01000040">
    <property type="protein sequence ID" value="SFL19250.1"/>
    <property type="molecule type" value="Genomic_DNA"/>
</dbReference>
<dbReference type="Proteomes" id="UP000199533">
    <property type="component" value="Unassembled WGS sequence"/>
</dbReference>
<proteinExistence type="predicted"/>
<dbReference type="AlphaFoldDB" id="A0A1I4FPK1"/>
<evidence type="ECO:0000313" key="2">
    <source>
        <dbReference type="Proteomes" id="UP000199533"/>
    </source>
</evidence>
<sequence length="61" mass="6866">MEKEKCKSSFYPQPGGEQPLKDTYLAHGLRQFAVESRAFVYTNFVASLDGRIAVNRGTRKA</sequence>
<evidence type="ECO:0000313" key="1">
    <source>
        <dbReference type="EMBL" id="SFL19250.1"/>
    </source>
</evidence>
<dbReference type="OrthoDB" id="5563679at2"/>
<gene>
    <name evidence="1" type="ORF">SAMN05216302_10406</name>
</gene>
<dbReference type="InterPro" id="IPR024072">
    <property type="entry name" value="DHFR-like_dom_sf"/>
</dbReference>
<reference evidence="2" key="1">
    <citation type="submission" date="2016-10" db="EMBL/GenBank/DDBJ databases">
        <authorList>
            <person name="Varghese N."/>
            <person name="Submissions S."/>
        </authorList>
    </citation>
    <scope>NUCLEOTIDE SEQUENCE [LARGE SCALE GENOMIC DNA]</scope>
    <source>
        <strain evidence="2">Nm69</strain>
    </source>
</reference>
<keyword evidence="2" id="KW-1185">Reference proteome</keyword>
<dbReference type="STRING" id="52441.SAMN05216302_10406"/>